<name>A0A4V3GG86_9ACTN</name>
<sequence length="119" mass="13547">MTTLSTRYHQSTRLSDPGLSLPESLRDSLQHIRLLQNKRRTLADAQVGAELQFLAALRRECNTGHTTWRELRHAYAALDAGRVRGMEARWMDAIGISPEKVVANAKREATRARGVRKRR</sequence>
<comment type="caution">
    <text evidence="1">The sequence shown here is derived from an EMBL/GenBank/DDBJ whole genome shotgun (WGS) entry which is preliminary data.</text>
</comment>
<accession>A0A4V3GG86</accession>
<dbReference type="AlphaFoldDB" id="A0A4V3GG86"/>
<protein>
    <submittedName>
        <fullName evidence="1">Uncharacterized protein</fullName>
    </submittedName>
</protein>
<dbReference type="Proteomes" id="UP000295146">
    <property type="component" value="Unassembled WGS sequence"/>
</dbReference>
<gene>
    <name evidence="1" type="ORF">EV653_5234</name>
</gene>
<dbReference type="EMBL" id="SODP01000002">
    <property type="protein sequence ID" value="TDW71157.1"/>
    <property type="molecule type" value="Genomic_DNA"/>
</dbReference>
<evidence type="ECO:0000313" key="1">
    <source>
        <dbReference type="EMBL" id="TDW71157.1"/>
    </source>
</evidence>
<reference evidence="1 2" key="1">
    <citation type="submission" date="2019-03" db="EMBL/GenBank/DDBJ databases">
        <title>Genomic Encyclopedia of Type Strains, Phase III (KMG-III): the genomes of soil and plant-associated and newly described type strains.</title>
        <authorList>
            <person name="Whitman W."/>
        </authorList>
    </citation>
    <scope>NUCLEOTIDE SEQUENCE [LARGE SCALE GENOMIC DNA]</scope>
    <source>
        <strain evidence="1 2">VKM Ac-2573</strain>
    </source>
</reference>
<evidence type="ECO:0000313" key="2">
    <source>
        <dbReference type="Proteomes" id="UP000295146"/>
    </source>
</evidence>
<keyword evidence="2" id="KW-1185">Reference proteome</keyword>
<proteinExistence type="predicted"/>
<organism evidence="1 2">
    <name type="scientific">Kribbella pratensis</name>
    <dbReference type="NCBI Taxonomy" id="2512112"/>
    <lineage>
        <taxon>Bacteria</taxon>
        <taxon>Bacillati</taxon>
        <taxon>Actinomycetota</taxon>
        <taxon>Actinomycetes</taxon>
        <taxon>Propionibacteriales</taxon>
        <taxon>Kribbellaceae</taxon>
        <taxon>Kribbella</taxon>
    </lineage>
</organism>